<feature type="transmembrane region" description="Helical" evidence="2">
    <location>
        <begin position="247"/>
        <end position="269"/>
    </location>
</feature>
<feature type="transmembrane region" description="Helical" evidence="2">
    <location>
        <begin position="122"/>
        <end position="141"/>
    </location>
</feature>
<accession>A0A9P4LPL1</accession>
<keyword evidence="4" id="KW-1185">Reference proteome</keyword>
<dbReference type="AlphaFoldDB" id="A0A9P4LPL1"/>
<evidence type="ECO:0000313" key="3">
    <source>
        <dbReference type="EMBL" id="KAF2035131.1"/>
    </source>
</evidence>
<keyword evidence="2" id="KW-0812">Transmembrane</keyword>
<feature type="transmembrane region" description="Helical" evidence="2">
    <location>
        <begin position="307"/>
        <end position="327"/>
    </location>
</feature>
<feature type="region of interest" description="Disordered" evidence="1">
    <location>
        <begin position="412"/>
        <end position="511"/>
    </location>
</feature>
<feature type="transmembrane region" description="Helical" evidence="2">
    <location>
        <begin position="186"/>
        <end position="204"/>
    </location>
</feature>
<evidence type="ECO:0000256" key="2">
    <source>
        <dbReference type="SAM" id="Phobius"/>
    </source>
</evidence>
<protein>
    <submittedName>
        <fullName evidence="3">Uncharacterized protein</fullName>
    </submittedName>
</protein>
<keyword evidence="2" id="KW-0472">Membrane</keyword>
<gene>
    <name evidence="3" type="ORF">EK21DRAFT_84759</name>
</gene>
<feature type="compositionally biased region" description="Basic residues" evidence="1">
    <location>
        <begin position="461"/>
        <end position="474"/>
    </location>
</feature>
<reference evidence="3" key="1">
    <citation type="journal article" date="2020" name="Stud. Mycol.">
        <title>101 Dothideomycetes genomes: a test case for predicting lifestyles and emergence of pathogens.</title>
        <authorList>
            <person name="Haridas S."/>
            <person name="Albert R."/>
            <person name="Binder M."/>
            <person name="Bloem J."/>
            <person name="Labutti K."/>
            <person name="Salamov A."/>
            <person name="Andreopoulos B."/>
            <person name="Baker S."/>
            <person name="Barry K."/>
            <person name="Bills G."/>
            <person name="Bluhm B."/>
            <person name="Cannon C."/>
            <person name="Castanera R."/>
            <person name="Culley D."/>
            <person name="Daum C."/>
            <person name="Ezra D."/>
            <person name="Gonzalez J."/>
            <person name="Henrissat B."/>
            <person name="Kuo A."/>
            <person name="Liang C."/>
            <person name="Lipzen A."/>
            <person name="Lutzoni F."/>
            <person name="Magnuson J."/>
            <person name="Mondo S."/>
            <person name="Nolan M."/>
            <person name="Ohm R."/>
            <person name="Pangilinan J."/>
            <person name="Park H.-J."/>
            <person name="Ramirez L."/>
            <person name="Alfaro M."/>
            <person name="Sun H."/>
            <person name="Tritt A."/>
            <person name="Yoshinaga Y."/>
            <person name="Zwiers L.-H."/>
            <person name="Turgeon B."/>
            <person name="Goodwin S."/>
            <person name="Spatafora J."/>
            <person name="Crous P."/>
            <person name="Grigoriev I."/>
        </authorList>
    </citation>
    <scope>NUCLEOTIDE SEQUENCE</scope>
    <source>
        <strain evidence="3">CBS 110217</strain>
    </source>
</reference>
<dbReference type="PANTHER" id="PTHR37577">
    <property type="entry name" value="INTEGRAL MEMBRANE PROTEIN"/>
    <property type="match status" value="1"/>
</dbReference>
<proteinExistence type="predicted"/>
<feature type="transmembrane region" description="Helical" evidence="2">
    <location>
        <begin position="54"/>
        <end position="76"/>
    </location>
</feature>
<dbReference type="PANTHER" id="PTHR37577:SF1">
    <property type="entry name" value="INTEGRAL MEMBRANE PROTEIN"/>
    <property type="match status" value="1"/>
</dbReference>
<evidence type="ECO:0000313" key="4">
    <source>
        <dbReference type="Proteomes" id="UP000799777"/>
    </source>
</evidence>
<feature type="transmembrane region" description="Helical" evidence="2">
    <location>
        <begin position="153"/>
        <end position="174"/>
    </location>
</feature>
<comment type="caution">
    <text evidence="3">The sequence shown here is derived from an EMBL/GenBank/DDBJ whole genome shotgun (WGS) entry which is preliminary data.</text>
</comment>
<evidence type="ECO:0000256" key="1">
    <source>
        <dbReference type="SAM" id="MobiDB-lite"/>
    </source>
</evidence>
<dbReference type="OrthoDB" id="5427664at2759"/>
<sequence length="547" mass="61754">MVYRIPGTNYTVSAANYSLGEVITHCHKPDCSWLYLPHLVALQNVPPLLPNPELSGIGVILGFSITAYLTLVLLLLHYLTVHNVRRTSVINAVDNGLLTFVRHRVISWKPSQRFEYAMEKSVLILSDTQLTTGLGILIAGYSQLKCGITAYHWQIMVFVAWFASFSFLSAMTFLEGYFQTNNNIRLIRVGFMLILASLLIAALLPTGSRNWLNMFQEGEGYYPSLSTACFYKQLSMNTYVTSSGPKIWSMVFSVFVVAVSYLHCGIRLYDPGARISHKYLRARPGWKIKGALHLLEQKASRDGLRAWLWHVPYITFYAIFTCCRAFYDISGSMLLEVIWLTFAIAWGTIKVWTTRAAAQFNFDGAQFTLNKDVSQENSWSFGQTLPLVLILLPLLSMAQAYLDNDANAQQAREQAECAPRSTHEEKSGLVGSSTTTKTQPTSATDNLPDPRRSTSCSITRYNHHVSLHTARTHRTTHDSTPELNSSRWESDTRSQLPFSSPSPSIPAPRKDQLLPQYPYTNFTSYPWYNDHIFLLLCQTLMVTAFSL</sequence>
<organism evidence="3 4">
    <name type="scientific">Setomelanomma holmii</name>
    <dbReference type="NCBI Taxonomy" id="210430"/>
    <lineage>
        <taxon>Eukaryota</taxon>
        <taxon>Fungi</taxon>
        <taxon>Dikarya</taxon>
        <taxon>Ascomycota</taxon>
        <taxon>Pezizomycotina</taxon>
        <taxon>Dothideomycetes</taxon>
        <taxon>Pleosporomycetidae</taxon>
        <taxon>Pleosporales</taxon>
        <taxon>Pleosporineae</taxon>
        <taxon>Phaeosphaeriaceae</taxon>
        <taxon>Setomelanomma</taxon>
    </lineage>
</organism>
<dbReference type="Proteomes" id="UP000799777">
    <property type="component" value="Unassembled WGS sequence"/>
</dbReference>
<keyword evidence="2" id="KW-1133">Transmembrane helix</keyword>
<feature type="compositionally biased region" description="Low complexity" evidence="1">
    <location>
        <begin position="432"/>
        <end position="444"/>
    </location>
</feature>
<name>A0A9P4LPL1_9PLEO</name>
<dbReference type="EMBL" id="ML978158">
    <property type="protein sequence ID" value="KAF2035131.1"/>
    <property type="molecule type" value="Genomic_DNA"/>
</dbReference>
<dbReference type="InterPro" id="IPR053018">
    <property type="entry name" value="Elsinochrome_Biosynth-Asso"/>
</dbReference>